<evidence type="ECO:0000313" key="1">
    <source>
        <dbReference type="EMBL" id="EUJ33719.1"/>
    </source>
</evidence>
<reference evidence="1 2" key="1">
    <citation type="journal article" date="2014" name="Int. J. Syst. Evol. Microbiol.">
        <title>Listeria floridensis sp. nov., Listeria aquatica sp. nov., Listeria cornellensis sp. nov., Listeria riparia sp. nov. and Listeria grandensis sp. nov., from agricultural and natural environments.</title>
        <authorList>
            <person name="den Bakker H.C."/>
            <person name="Warchocki S."/>
            <person name="Wright E.M."/>
            <person name="Allred A.F."/>
            <person name="Ahlstrom C."/>
            <person name="Manuel C.S."/>
            <person name="Stasiewicz M.J."/>
            <person name="Burrell A."/>
            <person name="Roof S."/>
            <person name="Strawn L."/>
            <person name="Fortes E.D."/>
            <person name="Nightingale K.K."/>
            <person name="Kephart D."/>
            <person name="Wiedmann M."/>
        </authorList>
    </citation>
    <scope>NUCLEOTIDE SEQUENCE [LARGE SCALE GENOMIC DNA]</scope>
    <source>
        <strain evidence="1 2">FSL S10-1187</strain>
    </source>
</reference>
<dbReference type="Proteomes" id="UP000019249">
    <property type="component" value="Unassembled WGS sequence"/>
</dbReference>
<accession>A0ABP3B1K4</accession>
<evidence type="ECO:0000313" key="2">
    <source>
        <dbReference type="Proteomes" id="UP000019249"/>
    </source>
</evidence>
<name>A0ABP3B1K4_9LIST</name>
<sequence length="110" mass="13005">MMLVTRQQIRKIQTGLLRKLEQTECQTERKVLLGELEYFEAIGDSLKGLPLSAEQKLLLFTKEEYLVRRKRENDQEIYQSLGVSRRGVLFVEETFRFSENTAKFTTRETK</sequence>
<comment type="caution">
    <text evidence="1">The sequence shown here is derived from an EMBL/GenBank/DDBJ whole genome shotgun (WGS) entry which is preliminary data.</text>
</comment>
<dbReference type="EMBL" id="AODF01000001">
    <property type="protein sequence ID" value="EUJ33719.1"/>
    <property type="molecule type" value="Genomic_DNA"/>
</dbReference>
<gene>
    <name evidence="1" type="ORF">MFLO_00705</name>
</gene>
<keyword evidence="2" id="KW-1185">Reference proteome</keyword>
<organism evidence="1 2">
    <name type="scientific">Listeria floridensis FSL S10-1187</name>
    <dbReference type="NCBI Taxonomy" id="1265817"/>
    <lineage>
        <taxon>Bacteria</taxon>
        <taxon>Bacillati</taxon>
        <taxon>Bacillota</taxon>
        <taxon>Bacilli</taxon>
        <taxon>Bacillales</taxon>
        <taxon>Listeriaceae</taxon>
        <taxon>Listeria</taxon>
    </lineage>
</organism>
<proteinExistence type="predicted"/>
<protein>
    <submittedName>
        <fullName evidence="1">Uncharacterized protein</fullName>
    </submittedName>
</protein>